<dbReference type="Proteomes" id="UP001367676">
    <property type="component" value="Unassembled WGS sequence"/>
</dbReference>
<keyword evidence="2" id="KW-1185">Reference proteome</keyword>
<gene>
    <name evidence="1" type="ORF">V9T40_008202</name>
</gene>
<evidence type="ECO:0000313" key="1">
    <source>
        <dbReference type="EMBL" id="KAK7602613.1"/>
    </source>
</evidence>
<protein>
    <submittedName>
        <fullName evidence="1">Uncharacterized protein</fullName>
    </submittedName>
</protein>
<accession>A0AAN9Y792</accession>
<proteinExistence type="predicted"/>
<sequence>MLQVLFELDEGVIKGPSMDLGCHPAIKLVVIWLSLSFNKATDHETVQRRRGDGRRIWGREGTEVEDDFITDKTIFSCLSYVRPQPIIDLQKDALIVAPLPFF</sequence>
<comment type="caution">
    <text evidence="1">The sequence shown here is derived from an EMBL/GenBank/DDBJ whole genome shotgun (WGS) entry which is preliminary data.</text>
</comment>
<organism evidence="1 2">
    <name type="scientific">Parthenolecanium corni</name>
    <dbReference type="NCBI Taxonomy" id="536013"/>
    <lineage>
        <taxon>Eukaryota</taxon>
        <taxon>Metazoa</taxon>
        <taxon>Ecdysozoa</taxon>
        <taxon>Arthropoda</taxon>
        <taxon>Hexapoda</taxon>
        <taxon>Insecta</taxon>
        <taxon>Pterygota</taxon>
        <taxon>Neoptera</taxon>
        <taxon>Paraneoptera</taxon>
        <taxon>Hemiptera</taxon>
        <taxon>Sternorrhyncha</taxon>
        <taxon>Coccoidea</taxon>
        <taxon>Coccidae</taxon>
        <taxon>Parthenolecanium</taxon>
    </lineage>
</organism>
<dbReference type="EMBL" id="JBBCAQ010000008">
    <property type="protein sequence ID" value="KAK7602613.1"/>
    <property type="molecule type" value="Genomic_DNA"/>
</dbReference>
<name>A0AAN9Y792_9HEMI</name>
<reference evidence="1 2" key="1">
    <citation type="submission" date="2024-03" db="EMBL/GenBank/DDBJ databases">
        <title>Adaptation during the transition from Ophiocordyceps entomopathogen to insect associate is accompanied by gene loss and intensified selection.</title>
        <authorList>
            <person name="Ward C.M."/>
            <person name="Onetto C.A."/>
            <person name="Borneman A.R."/>
        </authorList>
    </citation>
    <scope>NUCLEOTIDE SEQUENCE [LARGE SCALE GENOMIC DNA]</scope>
    <source>
        <strain evidence="1">AWRI1</strain>
        <tissue evidence="1">Single Adult Female</tissue>
    </source>
</reference>
<evidence type="ECO:0000313" key="2">
    <source>
        <dbReference type="Proteomes" id="UP001367676"/>
    </source>
</evidence>
<dbReference type="AlphaFoldDB" id="A0AAN9Y792"/>